<evidence type="ECO:0000259" key="4">
    <source>
        <dbReference type="Pfam" id="PF25023"/>
    </source>
</evidence>
<keyword evidence="1" id="KW-0245">EGF-like domain</keyword>
<dbReference type="Pfam" id="PF25023">
    <property type="entry name" value="TEN_YD-shell"/>
    <property type="match status" value="1"/>
</dbReference>
<dbReference type="RefSeq" id="WP_281760680.1">
    <property type="nucleotide sequence ID" value="NZ_AP026709.1"/>
</dbReference>
<name>A0ABM8B2Z0_9BACT</name>
<dbReference type="InterPro" id="IPR022385">
    <property type="entry name" value="Rhs_assc_core"/>
</dbReference>
<protein>
    <recommendedName>
        <fullName evidence="4">Teneurin-like YD-shell domain-containing protein</fullName>
    </recommendedName>
</protein>
<keyword evidence="3" id="KW-1015">Disulfide bond</keyword>
<evidence type="ECO:0000256" key="1">
    <source>
        <dbReference type="ARBA" id="ARBA00022536"/>
    </source>
</evidence>
<dbReference type="PANTHER" id="PTHR11219">
    <property type="entry name" value="TENEURIN AND N-ACETYLGLUCOSAMINE-1-PHOSPHODIESTER ALPHA-N-ACETYLGLUCOSAMINIDASE"/>
    <property type="match status" value="1"/>
</dbReference>
<dbReference type="EMBL" id="AP026709">
    <property type="protein sequence ID" value="BDQ38175.1"/>
    <property type="molecule type" value="Genomic_DNA"/>
</dbReference>
<keyword evidence="6" id="KW-1185">Reference proteome</keyword>
<dbReference type="InterPro" id="IPR056823">
    <property type="entry name" value="TEN-like_YD-shell"/>
</dbReference>
<feature type="domain" description="Teneurin-like YD-shell" evidence="4">
    <location>
        <begin position="6"/>
        <end position="273"/>
    </location>
</feature>
<organism evidence="5 6">
    <name type="scientific">Pseudodesulfovibrio nedwellii</name>
    <dbReference type="NCBI Taxonomy" id="2973072"/>
    <lineage>
        <taxon>Bacteria</taxon>
        <taxon>Pseudomonadati</taxon>
        <taxon>Thermodesulfobacteriota</taxon>
        <taxon>Desulfovibrionia</taxon>
        <taxon>Desulfovibrionales</taxon>
        <taxon>Desulfovibrionaceae</taxon>
    </lineage>
</organism>
<evidence type="ECO:0000313" key="6">
    <source>
        <dbReference type="Proteomes" id="UP001317742"/>
    </source>
</evidence>
<dbReference type="PANTHER" id="PTHR11219:SF69">
    <property type="entry name" value="TENEURIN-A"/>
    <property type="match status" value="1"/>
</dbReference>
<accession>A0ABM8B2Z0</accession>
<dbReference type="InterPro" id="IPR051216">
    <property type="entry name" value="Teneurin"/>
</dbReference>
<evidence type="ECO:0000256" key="3">
    <source>
        <dbReference type="ARBA" id="ARBA00023157"/>
    </source>
</evidence>
<gene>
    <name evidence="5" type="ORF">SYK_25350</name>
</gene>
<proteinExistence type="predicted"/>
<evidence type="ECO:0000313" key="5">
    <source>
        <dbReference type="EMBL" id="BDQ38175.1"/>
    </source>
</evidence>
<dbReference type="Gene3D" id="2.180.10.10">
    <property type="entry name" value="RHS repeat-associated core"/>
    <property type="match status" value="1"/>
</dbReference>
<sequence length="369" mass="42452">MQPPYNYRLKYDKEGRIVEKDEHVAGNTGVWTYSYDTEGHLLKAYLDGRLISQCHYDKQGRRIRDYFPATVGPNYRDYQYTSDNRLMLAGGNQYSHDEKGFRSIWSNKGTYTLYTYSPDYRLLKTEIENQNQTFTYRHDKNGQRTGKLLNGQLVEAYAWLDFMRLAGFHDGKHEYELAYEDKKRTPYAMRRDDGMITYLFFDQIGNLRVVADPEGNVIKNLLYDPFGGIIEDTNPNLRIPIGFAGGLHDRDLGFVRFGWRDYDVNTGRWTAPDPIGDKGGDPDWYGYCLDDPVNNLDTTGLNPLLAWSQYIPAVNSIGKWVAEDVMTGGPGVLDALEKGVKKIPEAGKWYIDTVDSNLEKIQKGKNKKY</sequence>
<keyword evidence="2" id="KW-0677">Repeat</keyword>
<evidence type="ECO:0000256" key="2">
    <source>
        <dbReference type="ARBA" id="ARBA00022737"/>
    </source>
</evidence>
<reference evidence="5 6" key="1">
    <citation type="submission" date="2022-08" db="EMBL/GenBank/DDBJ databases">
        <title>Genome Sequence of the sulphate-reducing bacterium, Pseudodesulfovibrio sp. SYK.</title>
        <authorList>
            <person name="Kondo R."/>
            <person name="Kataoka T."/>
        </authorList>
    </citation>
    <scope>NUCLEOTIDE SEQUENCE [LARGE SCALE GENOMIC DNA]</scope>
    <source>
        <strain evidence="5 6">SYK</strain>
    </source>
</reference>
<dbReference type="NCBIfam" id="TIGR03696">
    <property type="entry name" value="Rhs_assc_core"/>
    <property type="match status" value="1"/>
</dbReference>
<dbReference type="Proteomes" id="UP001317742">
    <property type="component" value="Chromosome"/>
</dbReference>